<keyword evidence="6" id="KW-0256">Endoplasmic reticulum</keyword>
<feature type="signal peptide" evidence="14">
    <location>
        <begin position="1"/>
        <end position="18"/>
    </location>
</feature>
<gene>
    <name evidence="16" type="primary">ABSGL_00156.1 scaffold 349</name>
</gene>
<dbReference type="GO" id="GO:0015036">
    <property type="term" value="F:disulfide oxidoreductase activity"/>
    <property type="evidence" value="ECO:0007669"/>
    <property type="project" value="TreeGrafter"/>
</dbReference>
<keyword evidence="8 13" id="KW-1133">Transmembrane helix</keyword>
<dbReference type="InterPro" id="IPR013766">
    <property type="entry name" value="Thioredoxin_domain"/>
</dbReference>
<keyword evidence="2" id="KW-0813">Transport</keyword>
<organism evidence="16">
    <name type="scientific">Absidia glauca</name>
    <name type="common">Pin mould</name>
    <dbReference type="NCBI Taxonomy" id="4829"/>
    <lineage>
        <taxon>Eukaryota</taxon>
        <taxon>Fungi</taxon>
        <taxon>Fungi incertae sedis</taxon>
        <taxon>Mucoromycota</taxon>
        <taxon>Mucoromycotina</taxon>
        <taxon>Mucoromycetes</taxon>
        <taxon>Mucorales</taxon>
        <taxon>Cunninghamellaceae</taxon>
        <taxon>Absidia</taxon>
    </lineage>
</organism>
<feature type="compositionally biased region" description="Polar residues" evidence="12">
    <location>
        <begin position="205"/>
        <end position="219"/>
    </location>
</feature>
<dbReference type="OrthoDB" id="2121326at2759"/>
<evidence type="ECO:0000256" key="2">
    <source>
        <dbReference type="ARBA" id="ARBA00022448"/>
    </source>
</evidence>
<dbReference type="Proteomes" id="UP000078561">
    <property type="component" value="Unassembled WGS sequence"/>
</dbReference>
<dbReference type="PROSITE" id="PS00194">
    <property type="entry name" value="THIOREDOXIN_1"/>
    <property type="match status" value="1"/>
</dbReference>
<dbReference type="EMBL" id="LT550042">
    <property type="protein sequence ID" value="SAL94864.1"/>
    <property type="molecule type" value="Genomic_DNA"/>
</dbReference>
<keyword evidence="9 13" id="KW-0472">Membrane</keyword>
<evidence type="ECO:0000256" key="1">
    <source>
        <dbReference type="ARBA" id="ARBA00004115"/>
    </source>
</evidence>
<evidence type="ECO:0000256" key="14">
    <source>
        <dbReference type="SAM" id="SignalP"/>
    </source>
</evidence>
<dbReference type="Gene3D" id="3.40.30.10">
    <property type="entry name" value="Glutaredoxin"/>
    <property type="match status" value="1"/>
</dbReference>
<feature type="region of interest" description="Disordered" evidence="12">
    <location>
        <begin position="186"/>
        <end position="226"/>
    </location>
</feature>
<dbReference type="InterPro" id="IPR036249">
    <property type="entry name" value="Thioredoxin-like_sf"/>
</dbReference>
<evidence type="ECO:0000256" key="13">
    <source>
        <dbReference type="SAM" id="Phobius"/>
    </source>
</evidence>
<keyword evidence="11" id="KW-0676">Redox-active center</keyword>
<dbReference type="OMA" id="WLLELYA"/>
<feature type="transmembrane region" description="Helical" evidence="13">
    <location>
        <begin position="162"/>
        <end position="183"/>
    </location>
</feature>
<keyword evidence="17" id="KW-1185">Reference proteome</keyword>
<dbReference type="AlphaFoldDB" id="A0A163IR22"/>
<comment type="subcellular location">
    <subcellularLocation>
        <location evidence="1">Endoplasmic reticulum membrane</location>
        <topology evidence="1">Single-pass type I membrane protein</topology>
    </subcellularLocation>
</comment>
<dbReference type="InParanoid" id="A0A163IR22"/>
<evidence type="ECO:0000256" key="6">
    <source>
        <dbReference type="ARBA" id="ARBA00022824"/>
    </source>
</evidence>
<evidence type="ECO:0000256" key="5">
    <source>
        <dbReference type="ARBA" id="ARBA00022729"/>
    </source>
</evidence>
<evidence type="ECO:0000256" key="9">
    <source>
        <dbReference type="ARBA" id="ARBA00023136"/>
    </source>
</evidence>
<dbReference type="SUPFAM" id="SSF52833">
    <property type="entry name" value="Thioredoxin-like"/>
    <property type="match status" value="1"/>
</dbReference>
<feature type="chain" id="PRO_5007843329" description="Thioredoxin domain-containing protein" evidence="14">
    <location>
        <begin position="19"/>
        <end position="226"/>
    </location>
</feature>
<dbReference type="InterPro" id="IPR052454">
    <property type="entry name" value="TMX_domain-containing"/>
</dbReference>
<dbReference type="InterPro" id="IPR017937">
    <property type="entry name" value="Thioredoxin_CS"/>
</dbReference>
<accession>A0A163IR22</accession>
<dbReference type="GO" id="GO:0005789">
    <property type="term" value="C:endoplasmic reticulum membrane"/>
    <property type="evidence" value="ECO:0007669"/>
    <property type="project" value="UniProtKB-SubCell"/>
</dbReference>
<keyword evidence="4 13" id="KW-0812">Transmembrane</keyword>
<evidence type="ECO:0000256" key="12">
    <source>
        <dbReference type="SAM" id="MobiDB-lite"/>
    </source>
</evidence>
<dbReference type="PROSITE" id="PS51352">
    <property type="entry name" value="THIOREDOXIN_2"/>
    <property type="match status" value="1"/>
</dbReference>
<keyword evidence="5 14" id="KW-0732">Signal</keyword>
<keyword evidence="10" id="KW-1015">Disulfide bond</keyword>
<dbReference type="Pfam" id="PF00085">
    <property type="entry name" value="Thioredoxin"/>
    <property type="match status" value="1"/>
</dbReference>
<evidence type="ECO:0000259" key="15">
    <source>
        <dbReference type="PROSITE" id="PS51352"/>
    </source>
</evidence>
<keyword evidence="7" id="KW-0249">Electron transport</keyword>
<keyword evidence="3" id="KW-0597">Phosphoprotein</keyword>
<evidence type="ECO:0000313" key="17">
    <source>
        <dbReference type="Proteomes" id="UP000078561"/>
    </source>
</evidence>
<name>A0A163IR22_ABSGL</name>
<protein>
    <recommendedName>
        <fullName evidence="15">Thioredoxin domain-containing protein</fullName>
    </recommendedName>
</protein>
<evidence type="ECO:0000256" key="11">
    <source>
        <dbReference type="ARBA" id="ARBA00023284"/>
    </source>
</evidence>
<evidence type="ECO:0000313" key="16">
    <source>
        <dbReference type="EMBL" id="SAL94864.1"/>
    </source>
</evidence>
<evidence type="ECO:0000256" key="10">
    <source>
        <dbReference type="ARBA" id="ARBA00023157"/>
    </source>
</evidence>
<reference evidence="16" key="1">
    <citation type="submission" date="2016-04" db="EMBL/GenBank/DDBJ databases">
        <authorList>
            <person name="Evans L.H."/>
            <person name="Alamgir A."/>
            <person name="Owens N."/>
            <person name="Weber N.D."/>
            <person name="Virtaneva K."/>
            <person name="Barbian K."/>
            <person name="Babar A."/>
            <person name="Rosenke K."/>
        </authorList>
    </citation>
    <scope>NUCLEOTIDE SEQUENCE [LARGE SCALE GENOMIC DNA]</scope>
    <source>
        <strain evidence="16">CBS 101.48</strain>
    </source>
</reference>
<dbReference type="PANTHER" id="PTHR46107:SF3">
    <property type="entry name" value="THIOREDOXIN DOMAIN-CONTAINING PROTEIN"/>
    <property type="match status" value="1"/>
</dbReference>
<sequence>MNLLLVLTFLASVLGCYTQVIDITDTNFDQVVKKSDQWVLEFYADWCGYCRQFGPMFETSEQALRAASYDPVYFGKVNIDENPALAARFFVSRLPTLFHIDHHQVRALPLPRSVAAVVDLVKQEEWQSIDPIGGWRSPFGLFGRLLGWTGYLVKTLSTVSPWLVIGLLSGLLVCSLGLTAWFARRDPKKEDEPSVSPAMAAGRSTAINNKNKKSPTTQKRQSKRID</sequence>
<evidence type="ECO:0000256" key="8">
    <source>
        <dbReference type="ARBA" id="ARBA00022989"/>
    </source>
</evidence>
<dbReference type="STRING" id="4829.A0A163IR22"/>
<dbReference type="CDD" id="cd02961">
    <property type="entry name" value="PDI_a_family"/>
    <property type="match status" value="1"/>
</dbReference>
<dbReference type="PANTHER" id="PTHR46107">
    <property type="entry name" value="DUMPY: SHORTER THAN WILD-TYPE"/>
    <property type="match status" value="1"/>
</dbReference>
<evidence type="ECO:0000256" key="7">
    <source>
        <dbReference type="ARBA" id="ARBA00022982"/>
    </source>
</evidence>
<evidence type="ECO:0000256" key="4">
    <source>
        <dbReference type="ARBA" id="ARBA00022692"/>
    </source>
</evidence>
<evidence type="ECO:0000256" key="3">
    <source>
        <dbReference type="ARBA" id="ARBA00022553"/>
    </source>
</evidence>
<feature type="domain" description="Thioredoxin" evidence="15">
    <location>
        <begin position="12"/>
        <end position="126"/>
    </location>
</feature>
<proteinExistence type="predicted"/>